<evidence type="ECO:0000256" key="2">
    <source>
        <dbReference type="SAM" id="MobiDB-lite"/>
    </source>
</evidence>
<dbReference type="InterPro" id="IPR000250">
    <property type="entry name" value="Peptidase_G1"/>
</dbReference>
<feature type="chain" id="PRO_5034566828" description="Aspergillopepsin" evidence="3">
    <location>
        <begin position="16"/>
        <end position="266"/>
    </location>
</feature>
<dbReference type="GO" id="GO:0070007">
    <property type="term" value="F:glutamic-type endopeptidase activity"/>
    <property type="evidence" value="ECO:0007669"/>
    <property type="project" value="InterPro"/>
</dbReference>
<dbReference type="PANTHER" id="PTHR37536:SF1">
    <property type="entry name" value="ASPERGILLOPEPSIN, PUTAITVE (AFU_ORTHOLOGUE AFUA_7G01200)"/>
    <property type="match status" value="1"/>
</dbReference>
<proteinExistence type="predicted"/>
<dbReference type="Gene3D" id="2.60.120.700">
    <property type="entry name" value="Peptidase G1"/>
    <property type="match status" value="1"/>
</dbReference>
<evidence type="ECO:0000256" key="3">
    <source>
        <dbReference type="SAM" id="SignalP"/>
    </source>
</evidence>
<dbReference type="Proteomes" id="UP000664169">
    <property type="component" value="Unassembled WGS sequence"/>
</dbReference>
<name>A0A8H3F3A8_9LECA</name>
<evidence type="ECO:0008006" key="6">
    <source>
        <dbReference type="Google" id="ProtNLM"/>
    </source>
</evidence>
<organism evidence="4 5">
    <name type="scientific">Gomphillus americanus</name>
    <dbReference type="NCBI Taxonomy" id="1940652"/>
    <lineage>
        <taxon>Eukaryota</taxon>
        <taxon>Fungi</taxon>
        <taxon>Dikarya</taxon>
        <taxon>Ascomycota</taxon>
        <taxon>Pezizomycotina</taxon>
        <taxon>Lecanoromycetes</taxon>
        <taxon>OSLEUM clade</taxon>
        <taxon>Ostropomycetidae</taxon>
        <taxon>Ostropales</taxon>
        <taxon>Graphidaceae</taxon>
        <taxon>Gomphilloideae</taxon>
        <taxon>Gomphillus</taxon>
    </lineage>
</organism>
<accession>A0A8H3F3A8</accession>
<gene>
    <name evidence="4" type="ORF">GOMPHAMPRED_001542</name>
</gene>
<feature type="active site" description="Proton acceptor" evidence="1">
    <location>
        <position position="201"/>
    </location>
</feature>
<comment type="caution">
    <text evidence="4">The sequence shown here is derived from an EMBL/GenBank/DDBJ whole genome shotgun (WGS) entry which is preliminary data.</text>
</comment>
<dbReference type="InterPro" id="IPR013320">
    <property type="entry name" value="ConA-like_dom_sf"/>
</dbReference>
<dbReference type="PANTHER" id="PTHR37536">
    <property type="entry name" value="PUTATIVE (AFU_ORTHOLOGUE AFUA_3G02970)-RELATED"/>
    <property type="match status" value="1"/>
</dbReference>
<evidence type="ECO:0000313" key="5">
    <source>
        <dbReference type="Proteomes" id="UP000664169"/>
    </source>
</evidence>
<keyword evidence="5" id="KW-1185">Reference proteome</keyword>
<feature type="region of interest" description="Disordered" evidence="2">
    <location>
        <begin position="30"/>
        <end position="57"/>
    </location>
</feature>
<feature type="signal peptide" evidence="3">
    <location>
        <begin position="1"/>
        <end position="15"/>
    </location>
</feature>
<sequence>MKFLITLILASCVAAAPAINARSRLERRLARRAGSSHPIQRIPSSEIHPQGTPTKNEQYSSNWAGVVIANPPSGTFTAVSATFTVPQPQTTGGGSTQSASAWVGIDGDTCGSAILQTGVDFFVDEDNNVSYDSWYEWFPDYAYDFSGISFKTGDTVALSVVSSSSTSGTATIQNLSNGQQVSQYITSSSALCGQNAEWIVEDFEENGGLVPFCNFGSVSFSNANAQTSDGNSWAADIGDLIDIQQNGQTLTQSSQNGGGVVTVQYV</sequence>
<dbReference type="GO" id="GO:0006508">
    <property type="term" value="P:proteolysis"/>
    <property type="evidence" value="ECO:0007669"/>
    <property type="project" value="InterPro"/>
</dbReference>
<dbReference type="OrthoDB" id="2862635at2759"/>
<keyword evidence="3" id="KW-0732">Signal</keyword>
<protein>
    <recommendedName>
        <fullName evidence="6">Aspergillopepsin</fullName>
    </recommendedName>
</protein>
<evidence type="ECO:0000313" key="4">
    <source>
        <dbReference type="EMBL" id="CAF9918521.1"/>
    </source>
</evidence>
<dbReference type="AlphaFoldDB" id="A0A8H3F3A8"/>
<reference evidence="4" key="1">
    <citation type="submission" date="2021-03" db="EMBL/GenBank/DDBJ databases">
        <authorList>
            <person name="Tagirdzhanova G."/>
        </authorList>
    </citation>
    <scope>NUCLEOTIDE SEQUENCE</scope>
</reference>
<dbReference type="EMBL" id="CAJPDQ010000013">
    <property type="protein sequence ID" value="CAF9918521.1"/>
    <property type="molecule type" value="Genomic_DNA"/>
</dbReference>
<dbReference type="CDD" id="cd13426">
    <property type="entry name" value="Peptidase_G1"/>
    <property type="match status" value="1"/>
</dbReference>
<dbReference type="PRINTS" id="PR00977">
    <property type="entry name" value="SCYTLDPTASE"/>
</dbReference>
<evidence type="ECO:0000256" key="1">
    <source>
        <dbReference type="PIRSR" id="PIRSR600250-50"/>
    </source>
</evidence>
<dbReference type="Pfam" id="PF01828">
    <property type="entry name" value="Peptidase_A4"/>
    <property type="match status" value="1"/>
</dbReference>
<dbReference type="SUPFAM" id="SSF49899">
    <property type="entry name" value="Concanavalin A-like lectins/glucanases"/>
    <property type="match status" value="1"/>
</dbReference>
<dbReference type="InterPro" id="IPR038656">
    <property type="entry name" value="Peptidase_G1_sf"/>
</dbReference>